<protein>
    <submittedName>
        <fullName evidence="2">Uncharacterized protein</fullName>
    </submittedName>
</protein>
<feature type="region of interest" description="Disordered" evidence="1">
    <location>
        <begin position="341"/>
        <end position="410"/>
    </location>
</feature>
<feature type="compositionally biased region" description="Polar residues" evidence="1">
    <location>
        <begin position="115"/>
        <end position="124"/>
    </location>
</feature>
<dbReference type="PANTHER" id="PTHR38698:SF1">
    <property type="entry name" value="FUNGAL PROTEIN"/>
    <property type="match status" value="1"/>
</dbReference>
<feature type="compositionally biased region" description="Polar residues" evidence="1">
    <location>
        <begin position="159"/>
        <end position="179"/>
    </location>
</feature>
<feature type="compositionally biased region" description="Polar residues" evidence="1">
    <location>
        <begin position="358"/>
        <end position="371"/>
    </location>
</feature>
<feature type="region of interest" description="Disordered" evidence="1">
    <location>
        <begin position="1"/>
        <end position="237"/>
    </location>
</feature>
<dbReference type="Pfam" id="PF17104">
    <property type="entry name" value="YBL010C_LAA2"/>
    <property type="match status" value="1"/>
</dbReference>
<name>A0A194UXZ8_CYTMA</name>
<dbReference type="AlphaFoldDB" id="A0A194UXZ8"/>
<feature type="compositionally biased region" description="Low complexity" evidence="1">
    <location>
        <begin position="36"/>
        <end position="47"/>
    </location>
</feature>
<feature type="compositionally biased region" description="Low complexity" evidence="1">
    <location>
        <begin position="372"/>
        <end position="397"/>
    </location>
</feature>
<evidence type="ECO:0000313" key="2">
    <source>
        <dbReference type="EMBL" id="KUI56612.1"/>
    </source>
</evidence>
<accession>A0A194UXZ8</accession>
<gene>
    <name evidence="2" type="ORF">VP1G_03945</name>
</gene>
<dbReference type="Proteomes" id="UP000078576">
    <property type="component" value="Unassembled WGS sequence"/>
</dbReference>
<proteinExistence type="predicted"/>
<feature type="compositionally biased region" description="Acidic residues" evidence="1">
    <location>
        <begin position="184"/>
        <end position="218"/>
    </location>
</feature>
<dbReference type="EMBL" id="KN714690">
    <property type="protein sequence ID" value="KUI56612.1"/>
    <property type="molecule type" value="Genomic_DNA"/>
</dbReference>
<keyword evidence="3" id="KW-1185">Reference proteome</keyword>
<reference evidence="3" key="1">
    <citation type="submission" date="2014-12" db="EMBL/GenBank/DDBJ databases">
        <title>Genome Sequence of Valsa Canker Pathogens Uncovers a Specific Adaption of Colonization on Woody Bark.</title>
        <authorList>
            <person name="Yin Z."/>
            <person name="Liu H."/>
            <person name="Gao X."/>
            <person name="Li Z."/>
            <person name="Song N."/>
            <person name="Ke X."/>
            <person name="Dai Q."/>
            <person name="Wu Y."/>
            <person name="Sun Y."/>
            <person name="Xu J.-R."/>
            <person name="Kang Z.K."/>
            <person name="Wang L."/>
            <person name="Huang L."/>
        </authorList>
    </citation>
    <scope>NUCLEOTIDE SEQUENCE [LARGE SCALE GENOMIC DNA]</scope>
    <source>
        <strain evidence="3">SXYL134</strain>
    </source>
</reference>
<evidence type="ECO:0000256" key="1">
    <source>
        <dbReference type="SAM" id="MobiDB-lite"/>
    </source>
</evidence>
<sequence length="486" mass="52677">MSSRRDSLSPPERTGTKDPGARELDSSESDDHFSDAQSAPQSPSASPIPKLRVEKTSNEPSYGEVPGTEAYKMRQEDAEPDEIAVVTEELKTGEEEKDEAPPTPGGRPIPRTVVEETSGNSEAQSHPEKKYTADAPPDLILKADGSEEEQEGSDVQEPISPTLSSPESGHSRQTPSPTMANADGADDEGFGDDFDDFEEGDEDADFDDFDDGFQEPEEMPATPASPPSSAPAIQPLSFPIPDFDAMGMDDIFAATEPYLNALFPTTAEADDITITPPTSKDNPVFLTPRSASLWSQLVAPPPLQPPDWIRSRIRRLFLVSLGVPVDLDEILPASKQKKLVLPSVNSPRTSSDSRRSQSKTPNRLRTPQPGQEGNNNNNDSGNNASNNANSNSSESGGPRTGSKRKAPPPEFDLVSAKQLCSTTDEALDGMTDGELRAHVDKLRAMEGTAIGVLNYWQQRTDEQIGEREAFEGVIENLVKHARKTRK</sequence>
<dbReference type="InterPro" id="IPR031355">
    <property type="entry name" value="YBL010C/LAA2-like"/>
</dbReference>
<dbReference type="PANTHER" id="PTHR38698">
    <property type="entry name" value="EXPRESSED PROTEIN"/>
    <property type="match status" value="1"/>
</dbReference>
<organism evidence="2 3">
    <name type="scientific">Cytospora mali</name>
    <name type="common">Apple Valsa canker fungus</name>
    <name type="synonym">Valsa mali</name>
    <dbReference type="NCBI Taxonomy" id="578113"/>
    <lineage>
        <taxon>Eukaryota</taxon>
        <taxon>Fungi</taxon>
        <taxon>Dikarya</taxon>
        <taxon>Ascomycota</taxon>
        <taxon>Pezizomycotina</taxon>
        <taxon>Sordariomycetes</taxon>
        <taxon>Sordariomycetidae</taxon>
        <taxon>Diaporthales</taxon>
        <taxon>Cytosporaceae</taxon>
        <taxon>Cytospora</taxon>
    </lineage>
</organism>
<feature type="compositionally biased region" description="Basic and acidic residues" evidence="1">
    <location>
        <begin position="14"/>
        <end position="34"/>
    </location>
</feature>
<evidence type="ECO:0000313" key="3">
    <source>
        <dbReference type="Proteomes" id="UP000078576"/>
    </source>
</evidence>
<dbReference type="OrthoDB" id="5378975at2759"/>
<dbReference type="STRING" id="694573.A0A194UXZ8"/>